<dbReference type="EMBL" id="JAYMYQ010000011">
    <property type="protein sequence ID" value="KAK7306435.1"/>
    <property type="molecule type" value="Genomic_DNA"/>
</dbReference>
<gene>
    <name evidence="8" type="ORF">VNO77_44375</name>
</gene>
<evidence type="ECO:0000256" key="5">
    <source>
        <dbReference type="ARBA" id="ARBA00022801"/>
    </source>
</evidence>
<evidence type="ECO:0000256" key="3">
    <source>
        <dbReference type="ARBA" id="ARBA00022525"/>
    </source>
</evidence>
<dbReference type="GO" id="GO:0016042">
    <property type="term" value="P:lipid catabolic process"/>
    <property type="evidence" value="ECO:0007669"/>
    <property type="project" value="UniProtKB-KW"/>
</dbReference>
<comment type="similarity">
    <text evidence="2">Belongs to the 'GDSL' lipolytic enzyme family.</text>
</comment>
<evidence type="ECO:0000313" key="9">
    <source>
        <dbReference type="Proteomes" id="UP001367508"/>
    </source>
</evidence>
<evidence type="ECO:0000313" key="8">
    <source>
        <dbReference type="EMBL" id="KAK7306435.1"/>
    </source>
</evidence>
<evidence type="ECO:0000256" key="7">
    <source>
        <dbReference type="ARBA" id="ARBA00023098"/>
    </source>
</evidence>
<evidence type="ECO:0000256" key="4">
    <source>
        <dbReference type="ARBA" id="ARBA00022729"/>
    </source>
</evidence>
<dbReference type="Pfam" id="PF00657">
    <property type="entry name" value="Lipase_GDSL"/>
    <property type="match status" value="1"/>
</dbReference>
<dbReference type="SUPFAM" id="SSF52266">
    <property type="entry name" value="SGNH hydrolase"/>
    <property type="match status" value="1"/>
</dbReference>
<dbReference type="GO" id="GO:0016788">
    <property type="term" value="F:hydrolase activity, acting on ester bonds"/>
    <property type="evidence" value="ECO:0007669"/>
    <property type="project" value="InterPro"/>
</dbReference>
<accession>A0AAN9JVU3</accession>
<keyword evidence="3" id="KW-0964">Secreted</keyword>
<sequence length="419" mass="46692">MRKYLSSMYNTWQPHPRKPHFVDWFLVSWIITQPLLGHHFLCLEMGSETKAWLLMPLLFLAANYMQGCVVYGKPQVPCLFIFGDSLSDSGNNNNLPTSAKANFRPYGIDFPTGPTGRFTNGRTHIDIITQLLGFENFIPPFANTSGSDILKGVNYASGAAGIRVETGMHTGGTINLGLQLKNHRIIVSEIGTKLGSPAKARQYLEKCLYYVNIGSNDFITNYFLPQFYPTSFNYSPEEYLDALIEELSLKLMTLHDFGARKYVLAGLGLLGCTVNAIQTHGINGSCAEEQNVAAFNFNNRLKSLVDLFNVKFSANSKFIFLNGTSTGSGNSGFKISKAACCPSGCVPDQRPCHNRKDYVFWDDFHPTEAWNLINALQSYNSSSNPDFTYPIDIKHLVDKEIMVELEFINESTSQISASL</sequence>
<organism evidence="8 9">
    <name type="scientific">Canavalia gladiata</name>
    <name type="common">Sword bean</name>
    <name type="synonym">Dolichos gladiatus</name>
    <dbReference type="NCBI Taxonomy" id="3824"/>
    <lineage>
        <taxon>Eukaryota</taxon>
        <taxon>Viridiplantae</taxon>
        <taxon>Streptophyta</taxon>
        <taxon>Embryophyta</taxon>
        <taxon>Tracheophyta</taxon>
        <taxon>Spermatophyta</taxon>
        <taxon>Magnoliopsida</taxon>
        <taxon>eudicotyledons</taxon>
        <taxon>Gunneridae</taxon>
        <taxon>Pentapetalae</taxon>
        <taxon>rosids</taxon>
        <taxon>fabids</taxon>
        <taxon>Fabales</taxon>
        <taxon>Fabaceae</taxon>
        <taxon>Papilionoideae</taxon>
        <taxon>50 kb inversion clade</taxon>
        <taxon>NPAAA clade</taxon>
        <taxon>indigoferoid/millettioid clade</taxon>
        <taxon>Phaseoleae</taxon>
        <taxon>Canavalia</taxon>
    </lineage>
</organism>
<name>A0AAN9JVU3_CANGL</name>
<evidence type="ECO:0000256" key="6">
    <source>
        <dbReference type="ARBA" id="ARBA00022963"/>
    </source>
</evidence>
<comment type="subcellular location">
    <subcellularLocation>
        <location evidence="1">Secreted</location>
    </subcellularLocation>
</comment>
<dbReference type="InterPro" id="IPR051238">
    <property type="entry name" value="GDSL_esterase/lipase"/>
</dbReference>
<dbReference type="PANTHER" id="PTHR45650:SF33">
    <property type="entry name" value="TRIACYLGLYCEROL LIPASE"/>
    <property type="match status" value="1"/>
</dbReference>
<proteinExistence type="inferred from homology"/>
<keyword evidence="5" id="KW-0378">Hydrolase</keyword>
<evidence type="ECO:0000256" key="1">
    <source>
        <dbReference type="ARBA" id="ARBA00004613"/>
    </source>
</evidence>
<evidence type="ECO:0000256" key="2">
    <source>
        <dbReference type="ARBA" id="ARBA00008668"/>
    </source>
</evidence>
<dbReference type="GO" id="GO:0005576">
    <property type="term" value="C:extracellular region"/>
    <property type="evidence" value="ECO:0007669"/>
    <property type="project" value="UniProtKB-SubCell"/>
</dbReference>
<reference evidence="8 9" key="1">
    <citation type="submission" date="2024-01" db="EMBL/GenBank/DDBJ databases">
        <title>The genomes of 5 underutilized Papilionoideae crops provide insights into root nodulation and disease resistanc.</title>
        <authorList>
            <person name="Jiang F."/>
        </authorList>
    </citation>
    <scope>NUCLEOTIDE SEQUENCE [LARGE SCALE GENOMIC DNA]</scope>
    <source>
        <strain evidence="8">LVBAO_FW01</strain>
        <tissue evidence="8">Leaves</tissue>
    </source>
</reference>
<dbReference type="CDD" id="cd01837">
    <property type="entry name" value="SGNH_plant_lipase_like"/>
    <property type="match status" value="1"/>
</dbReference>
<keyword evidence="6" id="KW-0442">Lipid degradation</keyword>
<dbReference type="InterPro" id="IPR035669">
    <property type="entry name" value="SGNH_plant_lipase-like"/>
</dbReference>
<keyword evidence="7" id="KW-0443">Lipid metabolism</keyword>
<comment type="caution">
    <text evidence="8">The sequence shown here is derived from an EMBL/GenBank/DDBJ whole genome shotgun (WGS) entry which is preliminary data.</text>
</comment>
<dbReference type="Gene3D" id="3.40.50.1110">
    <property type="entry name" value="SGNH hydrolase"/>
    <property type="match status" value="1"/>
</dbReference>
<keyword evidence="9" id="KW-1185">Reference proteome</keyword>
<dbReference type="InterPro" id="IPR001087">
    <property type="entry name" value="GDSL"/>
</dbReference>
<dbReference type="AlphaFoldDB" id="A0AAN9JVU3"/>
<dbReference type="PANTHER" id="PTHR45650">
    <property type="entry name" value="GDSL-LIKE LIPASE/ACYLHYDROLASE-RELATED"/>
    <property type="match status" value="1"/>
</dbReference>
<dbReference type="Proteomes" id="UP001367508">
    <property type="component" value="Unassembled WGS sequence"/>
</dbReference>
<dbReference type="InterPro" id="IPR036514">
    <property type="entry name" value="SGNH_hydro_sf"/>
</dbReference>
<protein>
    <submittedName>
        <fullName evidence="8">Uncharacterized protein</fullName>
    </submittedName>
</protein>
<keyword evidence="4" id="KW-0732">Signal</keyword>